<dbReference type="InterPro" id="IPR029063">
    <property type="entry name" value="SAM-dependent_MTases_sf"/>
</dbReference>
<dbReference type="SUPFAM" id="SSF53335">
    <property type="entry name" value="S-adenosyl-L-methionine-dependent methyltransferases"/>
    <property type="match status" value="1"/>
</dbReference>
<dbReference type="PANTHER" id="PTHR43861:SF1">
    <property type="entry name" value="TRANS-ACONITATE 2-METHYLTRANSFERASE"/>
    <property type="match status" value="1"/>
</dbReference>
<comment type="caution">
    <text evidence="2">The sequence shown here is derived from an EMBL/GenBank/DDBJ whole genome shotgun (WGS) entry which is preliminary data.</text>
</comment>
<feature type="domain" description="Methyltransferase" evidence="1">
    <location>
        <begin position="50"/>
        <end position="199"/>
    </location>
</feature>
<name>A0A846HDZ5_9CYAN</name>
<dbReference type="GO" id="GO:0032259">
    <property type="term" value="P:methylation"/>
    <property type="evidence" value="ECO:0007669"/>
    <property type="project" value="UniProtKB-KW"/>
</dbReference>
<dbReference type="CDD" id="cd02440">
    <property type="entry name" value="AdoMet_MTases"/>
    <property type="match status" value="1"/>
</dbReference>
<gene>
    <name evidence="2" type="ORF">PI95_019350</name>
</gene>
<keyword evidence="2" id="KW-0489">Methyltransferase</keyword>
<evidence type="ECO:0000313" key="2">
    <source>
        <dbReference type="EMBL" id="NEU74651.1"/>
    </source>
</evidence>
<proteinExistence type="predicted"/>
<dbReference type="RefSeq" id="WP_039737426.1">
    <property type="nucleotide sequence ID" value="NZ_JTCM02000046.1"/>
</dbReference>
<dbReference type="Pfam" id="PF13847">
    <property type="entry name" value="Methyltransf_31"/>
    <property type="match status" value="1"/>
</dbReference>
<evidence type="ECO:0000313" key="3">
    <source>
        <dbReference type="Proteomes" id="UP000031549"/>
    </source>
</evidence>
<evidence type="ECO:0000259" key="1">
    <source>
        <dbReference type="Pfam" id="PF13847"/>
    </source>
</evidence>
<reference evidence="2 3" key="1">
    <citation type="journal article" date="2015" name="Genome Announc.">
        <title>Draft Genome Sequence of Cyanobacterium Hassallia byssoidea Strain VB512170, Isolated from Monuments in India.</title>
        <authorList>
            <person name="Singh D."/>
            <person name="Chandrababunaidu M.M."/>
            <person name="Panda A."/>
            <person name="Sen D."/>
            <person name="Bhattacharyya S."/>
            <person name="Adhikary S.P."/>
            <person name="Tripathy S."/>
        </authorList>
    </citation>
    <scope>NUCLEOTIDE SEQUENCE [LARGE SCALE GENOMIC DNA]</scope>
    <source>
        <strain evidence="2 3">VB512170</strain>
    </source>
</reference>
<dbReference type="EMBL" id="JTCM02000046">
    <property type="protein sequence ID" value="NEU74651.1"/>
    <property type="molecule type" value="Genomic_DNA"/>
</dbReference>
<keyword evidence="3" id="KW-1185">Reference proteome</keyword>
<protein>
    <submittedName>
        <fullName evidence="2">Methyltransferase domain-containing protein</fullName>
    </submittedName>
</protein>
<organism evidence="2 3">
    <name type="scientific">Hassallia byssoidea VB512170</name>
    <dbReference type="NCBI Taxonomy" id="1304833"/>
    <lineage>
        <taxon>Bacteria</taxon>
        <taxon>Bacillati</taxon>
        <taxon>Cyanobacteriota</taxon>
        <taxon>Cyanophyceae</taxon>
        <taxon>Nostocales</taxon>
        <taxon>Tolypothrichaceae</taxon>
        <taxon>Hassallia</taxon>
    </lineage>
</organism>
<dbReference type="AlphaFoldDB" id="A0A846HDZ5"/>
<dbReference type="InterPro" id="IPR025714">
    <property type="entry name" value="Methyltranfer_dom"/>
</dbReference>
<sequence>MTMIPGWYYDELQQIGVDFEDAAQVQSYDRKQTSNTPEVNQALIQRLGISKGHTVIEIGTGTATFAIEAAVAGAYVYAVDVSDAMLSYARHKASAANAENIEFYRAGFLTYEHQGEPVDYIVTKFAFHHLPDFWKMVGLLRMQSMLKPGGVLYLRDVVFSFKPNEYCSSIDAWINRVAKPAGEGFTKADFEMHVREENSTFAWILESMLTRSGFEIIEKDYPTTEYAEYICQKR</sequence>
<keyword evidence="2" id="KW-0808">Transferase</keyword>
<accession>A0A846HDZ5</accession>
<dbReference type="PANTHER" id="PTHR43861">
    <property type="entry name" value="TRANS-ACONITATE 2-METHYLTRANSFERASE-RELATED"/>
    <property type="match status" value="1"/>
</dbReference>
<dbReference type="Proteomes" id="UP000031549">
    <property type="component" value="Unassembled WGS sequence"/>
</dbReference>
<dbReference type="GO" id="GO:0008168">
    <property type="term" value="F:methyltransferase activity"/>
    <property type="evidence" value="ECO:0007669"/>
    <property type="project" value="UniProtKB-KW"/>
</dbReference>
<dbReference type="Gene3D" id="3.40.50.150">
    <property type="entry name" value="Vaccinia Virus protein VP39"/>
    <property type="match status" value="1"/>
</dbReference>